<sequence>MLRAGQLAGQMALDMRPRSTCRRLTKAIPVPDMTEACHGDLDTVQHCPSCGHPCLVR</sequence>
<dbReference type="EMBL" id="AEJB01000508">
    <property type="protein sequence ID" value="ELP63726.1"/>
    <property type="molecule type" value="Genomic_DNA"/>
</dbReference>
<protein>
    <submittedName>
        <fullName evidence="1">Uncharacterized protein</fullName>
    </submittedName>
</protein>
<gene>
    <name evidence="1" type="ORF">STRTUCAR8_08442</name>
</gene>
<keyword evidence="2" id="KW-1185">Reference proteome</keyword>
<dbReference type="AlphaFoldDB" id="L7EYE9"/>
<dbReference type="Proteomes" id="UP000010931">
    <property type="component" value="Unassembled WGS sequence"/>
</dbReference>
<evidence type="ECO:0000313" key="2">
    <source>
        <dbReference type="Proteomes" id="UP000010931"/>
    </source>
</evidence>
<name>L7EYE9_STRT8</name>
<accession>L7EYE9</accession>
<organism evidence="1 2">
    <name type="scientific">Streptomyces turgidiscabies (strain Car8)</name>
    <dbReference type="NCBI Taxonomy" id="698760"/>
    <lineage>
        <taxon>Bacteria</taxon>
        <taxon>Bacillati</taxon>
        <taxon>Actinomycetota</taxon>
        <taxon>Actinomycetes</taxon>
        <taxon>Kitasatosporales</taxon>
        <taxon>Streptomycetaceae</taxon>
        <taxon>Streptomyces</taxon>
    </lineage>
</organism>
<dbReference type="PATRIC" id="fig|698760.3.peg.7426"/>
<evidence type="ECO:0000313" key="1">
    <source>
        <dbReference type="EMBL" id="ELP63726.1"/>
    </source>
</evidence>
<comment type="caution">
    <text evidence="1">The sequence shown here is derived from an EMBL/GenBank/DDBJ whole genome shotgun (WGS) entry which is preliminary data.</text>
</comment>
<reference evidence="1 2" key="1">
    <citation type="journal article" date="2011" name="Plasmid">
        <title>Streptomyces turgidiscabies Car8 contains a modular pathogenicity island that shares virulence genes with other actinobacterial plant pathogens.</title>
        <authorList>
            <person name="Huguet-Tapia J.C."/>
            <person name="Badger J.H."/>
            <person name="Loria R."/>
            <person name="Pettis G.S."/>
        </authorList>
    </citation>
    <scope>NUCLEOTIDE SEQUENCE [LARGE SCALE GENOMIC DNA]</scope>
    <source>
        <strain evidence="1 2">Car8</strain>
    </source>
</reference>
<proteinExistence type="predicted"/>